<accession>A0A0C5W5E6</accession>
<protein>
    <submittedName>
        <fullName evidence="1">Uncharacterized protein</fullName>
    </submittedName>
</protein>
<reference evidence="1 2" key="1">
    <citation type="submission" date="2014-01" db="EMBL/GenBank/DDBJ databases">
        <title>Full genme sequencing of cellulolytic bacterium Gynuella sunshinyii YC6258T gen. nov., sp. nov.</title>
        <authorList>
            <person name="Khan H."/>
            <person name="Chung E.J."/>
            <person name="Chung Y.R."/>
        </authorList>
    </citation>
    <scope>NUCLEOTIDE SEQUENCE [LARGE SCALE GENOMIC DNA]</scope>
    <source>
        <strain evidence="1 2">YC6258</strain>
    </source>
</reference>
<dbReference type="Proteomes" id="UP000032266">
    <property type="component" value="Chromosome"/>
</dbReference>
<sequence length="37" mass="4328">MFDKPTNSRCDTQEIMYLLISDKLRKQGHQVSDGCLR</sequence>
<gene>
    <name evidence="1" type="ORF">YC6258_05786</name>
</gene>
<organism evidence="1 2">
    <name type="scientific">Gynuella sunshinyii YC6258</name>
    <dbReference type="NCBI Taxonomy" id="1445510"/>
    <lineage>
        <taxon>Bacteria</taxon>
        <taxon>Pseudomonadati</taxon>
        <taxon>Pseudomonadota</taxon>
        <taxon>Gammaproteobacteria</taxon>
        <taxon>Oceanospirillales</taxon>
        <taxon>Saccharospirillaceae</taxon>
        <taxon>Gynuella</taxon>
    </lineage>
</organism>
<dbReference type="AlphaFoldDB" id="A0A0C5W5E6"/>
<dbReference type="EMBL" id="CP007142">
    <property type="protein sequence ID" value="AJQ97814.1"/>
    <property type="molecule type" value="Genomic_DNA"/>
</dbReference>
<name>A0A0C5W5E6_9GAMM</name>
<proteinExistence type="predicted"/>
<dbReference type="HOGENOM" id="CLU_3344259_0_0_6"/>
<keyword evidence="2" id="KW-1185">Reference proteome</keyword>
<evidence type="ECO:0000313" key="1">
    <source>
        <dbReference type="EMBL" id="AJQ97814.1"/>
    </source>
</evidence>
<evidence type="ECO:0000313" key="2">
    <source>
        <dbReference type="Proteomes" id="UP000032266"/>
    </source>
</evidence>
<dbReference type="KEGG" id="gsn:YC6258_05786"/>